<reference evidence="2 3" key="1">
    <citation type="journal article" date="2015" name="Nature">
        <title>rRNA introns, odd ribosomes, and small enigmatic genomes across a large radiation of phyla.</title>
        <authorList>
            <person name="Brown C.T."/>
            <person name="Hug L.A."/>
            <person name="Thomas B.C."/>
            <person name="Sharon I."/>
            <person name="Castelle C.J."/>
            <person name="Singh A."/>
            <person name="Wilkins M.J."/>
            <person name="Williams K.H."/>
            <person name="Banfield J.F."/>
        </authorList>
    </citation>
    <scope>NUCLEOTIDE SEQUENCE [LARGE SCALE GENOMIC DNA]</scope>
</reference>
<name>A0A0G0KE83_9BACT</name>
<accession>A0A0G0KE83</accession>
<keyword evidence="1" id="KW-0472">Membrane</keyword>
<evidence type="ECO:0000313" key="2">
    <source>
        <dbReference type="EMBL" id="KKQ38906.1"/>
    </source>
</evidence>
<gene>
    <name evidence="2" type="ORF">US54_C0001G0031</name>
</gene>
<keyword evidence="1" id="KW-1133">Transmembrane helix</keyword>
<feature type="transmembrane region" description="Helical" evidence="1">
    <location>
        <begin position="39"/>
        <end position="57"/>
    </location>
</feature>
<organism evidence="2 3">
    <name type="scientific">Candidatus Roizmanbacteria bacterium GW2011_GWA2_37_7</name>
    <dbReference type="NCBI Taxonomy" id="1618481"/>
    <lineage>
        <taxon>Bacteria</taxon>
        <taxon>Candidatus Roizmaniibacteriota</taxon>
    </lineage>
</organism>
<evidence type="ECO:0000313" key="3">
    <source>
        <dbReference type="Proteomes" id="UP000034471"/>
    </source>
</evidence>
<dbReference type="AlphaFoldDB" id="A0A0G0KE83"/>
<comment type="caution">
    <text evidence="2">The sequence shown here is derived from an EMBL/GenBank/DDBJ whole genome shotgun (WGS) entry which is preliminary data.</text>
</comment>
<protein>
    <submittedName>
        <fullName evidence="2">Uncharacterized protein</fullName>
    </submittedName>
</protein>
<feature type="transmembrane region" description="Helical" evidence="1">
    <location>
        <begin position="13"/>
        <end position="32"/>
    </location>
</feature>
<keyword evidence="1" id="KW-0812">Transmembrane</keyword>
<proteinExistence type="predicted"/>
<evidence type="ECO:0000256" key="1">
    <source>
        <dbReference type="SAM" id="Phobius"/>
    </source>
</evidence>
<feature type="transmembrane region" description="Helical" evidence="1">
    <location>
        <begin position="63"/>
        <end position="92"/>
    </location>
</feature>
<sequence>MYFGPFFFDTKEIFLIIASLLLGFALLFGWDIWWFDKQVLLTMVILMLFTKGLLPAIHNEAFFILAVVTIFLTLYIPIFHVILFFFLTFLLFRLLRVI</sequence>
<dbReference type="Proteomes" id="UP000034471">
    <property type="component" value="Unassembled WGS sequence"/>
</dbReference>
<dbReference type="EMBL" id="LBTJ01000001">
    <property type="protein sequence ID" value="KKQ38906.1"/>
    <property type="molecule type" value="Genomic_DNA"/>
</dbReference>
<dbReference type="STRING" id="1618481.US54_C0001G0031"/>